<organism evidence="1 2">
    <name type="scientific">Aaosphaeria arxii CBS 175.79</name>
    <dbReference type="NCBI Taxonomy" id="1450172"/>
    <lineage>
        <taxon>Eukaryota</taxon>
        <taxon>Fungi</taxon>
        <taxon>Dikarya</taxon>
        <taxon>Ascomycota</taxon>
        <taxon>Pezizomycotina</taxon>
        <taxon>Dothideomycetes</taxon>
        <taxon>Pleosporomycetidae</taxon>
        <taxon>Pleosporales</taxon>
        <taxon>Pleosporales incertae sedis</taxon>
        <taxon>Aaosphaeria</taxon>
    </lineage>
</organism>
<dbReference type="EMBL" id="ML978069">
    <property type="protein sequence ID" value="KAF2016627.1"/>
    <property type="molecule type" value="Genomic_DNA"/>
</dbReference>
<dbReference type="Proteomes" id="UP000799778">
    <property type="component" value="Unassembled WGS sequence"/>
</dbReference>
<sequence length="77" mass="8645">MNTEITADIHGLRSGTREAGARTFTHRMHDCWQLCSTHSLGARRHGFLPPGRLQFTALSCSKYCLCLALTAWALLWV</sequence>
<dbReference type="RefSeq" id="XP_033384966.1">
    <property type="nucleotide sequence ID" value="XM_033521883.1"/>
</dbReference>
<reference evidence="1" key="1">
    <citation type="journal article" date="2020" name="Stud. Mycol.">
        <title>101 Dothideomycetes genomes: a test case for predicting lifestyles and emergence of pathogens.</title>
        <authorList>
            <person name="Haridas S."/>
            <person name="Albert R."/>
            <person name="Binder M."/>
            <person name="Bloem J."/>
            <person name="Labutti K."/>
            <person name="Salamov A."/>
            <person name="Andreopoulos B."/>
            <person name="Baker S."/>
            <person name="Barry K."/>
            <person name="Bills G."/>
            <person name="Bluhm B."/>
            <person name="Cannon C."/>
            <person name="Castanera R."/>
            <person name="Culley D."/>
            <person name="Daum C."/>
            <person name="Ezra D."/>
            <person name="Gonzalez J."/>
            <person name="Henrissat B."/>
            <person name="Kuo A."/>
            <person name="Liang C."/>
            <person name="Lipzen A."/>
            <person name="Lutzoni F."/>
            <person name="Magnuson J."/>
            <person name="Mondo S."/>
            <person name="Nolan M."/>
            <person name="Ohm R."/>
            <person name="Pangilinan J."/>
            <person name="Park H.-J."/>
            <person name="Ramirez L."/>
            <person name="Alfaro M."/>
            <person name="Sun H."/>
            <person name="Tritt A."/>
            <person name="Yoshinaga Y."/>
            <person name="Zwiers L.-H."/>
            <person name="Turgeon B."/>
            <person name="Goodwin S."/>
            <person name="Spatafora J."/>
            <person name="Crous P."/>
            <person name="Grigoriev I."/>
        </authorList>
    </citation>
    <scope>NUCLEOTIDE SEQUENCE</scope>
    <source>
        <strain evidence="1">CBS 175.79</strain>
    </source>
</reference>
<protein>
    <submittedName>
        <fullName evidence="1">Uncharacterized protein</fullName>
    </submittedName>
</protein>
<keyword evidence="2" id="KW-1185">Reference proteome</keyword>
<accession>A0A6A5XUZ1</accession>
<dbReference type="GeneID" id="54279280"/>
<dbReference type="AlphaFoldDB" id="A0A6A5XUZ1"/>
<proteinExistence type="predicted"/>
<evidence type="ECO:0000313" key="2">
    <source>
        <dbReference type="Proteomes" id="UP000799778"/>
    </source>
</evidence>
<evidence type="ECO:0000313" key="1">
    <source>
        <dbReference type="EMBL" id="KAF2016627.1"/>
    </source>
</evidence>
<gene>
    <name evidence="1" type="ORF">BU24DRAFT_206864</name>
</gene>
<name>A0A6A5XUZ1_9PLEO</name>